<feature type="coiled-coil region" evidence="1">
    <location>
        <begin position="307"/>
        <end position="366"/>
    </location>
</feature>
<dbReference type="AlphaFoldDB" id="D5H474"/>
<dbReference type="KEGG" id="srm:SRM_p11009"/>
<organism evidence="3 4">
    <name type="scientific">Salinibacter ruber (strain M8)</name>
    <dbReference type="NCBI Taxonomy" id="761659"/>
    <lineage>
        <taxon>Bacteria</taxon>
        <taxon>Pseudomonadati</taxon>
        <taxon>Rhodothermota</taxon>
        <taxon>Rhodothermia</taxon>
        <taxon>Rhodothermales</taxon>
        <taxon>Salinibacteraceae</taxon>
        <taxon>Salinibacter</taxon>
    </lineage>
</organism>
<proteinExistence type="predicted"/>
<evidence type="ECO:0000256" key="2">
    <source>
        <dbReference type="SAM" id="MobiDB-lite"/>
    </source>
</evidence>
<feature type="region of interest" description="Disordered" evidence="2">
    <location>
        <begin position="581"/>
        <end position="607"/>
    </location>
</feature>
<geneLocation type="plasmid" evidence="3 4">
    <name>pSR11</name>
</geneLocation>
<dbReference type="RefSeq" id="WP_013060206.1">
    <property type="nucleotide sequence ID" value="NC_014026.1"/>
</dbReference>
<gene>
    <name evidence="3" type="ORF">SRM_p11009</name>
</gene>
<protein>
    <submittedName>
        <fullName evidence="3">Uncharacterized protein</fullName>
    </submittedName>
</protein>
<dbReference type="HOGENOM" id="CLU_435385_0_0_10"/>
<reference evidence="3 4" key="1">
    <citation type="journal article" date="2010" name="ISME J.">
        <title>Fine-scale evolution: genomic, phenotypic and ecological differentiation in two coexisting Salinibacter ruber strains.</title>
        <authorList>
            <person name="Pena A."/>
            <person name="Teeling H."/>
            <person name="Huerta-Cepas J."/>
            <person name="Santos F."/>
            <person name="Yarza P."/>
            <person name="Brito-Echeverria J."/>
            <person name="Lucio M."/>
            <person name="Schmitt-Kopplin P."/>
            <person name="Meseguer I."/>
            <person name="Schenowitz C."/>
            <person name="Dossat C."/>
            <person name="Barbe V."/>
            <person name="Dopazo J."/>
            <person name="Rossello-Mora R."/>
            <person name="Schuler M."/>
            <person name="Glockner F.O."/>
            <person name="Amann R."/>
            <person name="Gabaldon T."/>
            <person name="Anton J."/>
        </authorList>
    </citation>
    <scope>NUCLEOTIDE SEQUENCE [LARGE SCALE GENOMIC DNA]</scope>
    <source>
        <strain evidence="3 4">M8</strain>
        <plasmid evidence="4">pSR11</plasmid>
    </source>
</reference>
<feature type="region of interest" description="Disordered" evidence="2">
    <location>
        <begin position="511"/>
        <end position="551"/>
    </location>
</feature>
<dbReference type="EMBL" id="FP565810">
    <property type="protein sequence ID" value="CBH22714.1"/>
    <property type="molecule type" value="Genomic_DNA"/>
</dbReference>
<keyword evidence="1" id="KW-0175">Coiled coil</keyword>
<evidence type="ECO:0000313" key="4">
    <source>
        <dbReference type="Proteomes" id="UP000000933"/>
    </source>
</evidence>
<sequence length="628" mass="65951">MPRTVEVQMQIDDSGAIQSLDAQGQAYEQVAESADDASEATERQAQAAQDAGTAAERGAQAQREQANAAEANEQAQREAAQSARQYAAASDRMAGASSNASQVIFSTGDAIQDAQFGLRGAANNIAFVAESFAELQRQSGGTQTAIQGLFAALKGPAGLILGLQALLALGPQIVDFFDSFIGGAEDAEKASERLNDALDEVFDFQDADLQEIDTAIGKTRRRLRQLREEVELGPGALTADEIFPSDPAGQIQTAIETLDELDSQDVSILPGSENIQEIVRSVEAVENPAENARRALVAVLRDFRERSPQTLDEIDNLEAGLERLQKKRKQVATEVEARNALSRAGVTLLQEEEKQINKNAKAIENRVGALQTLNEVTAANPSFSFEGLDEFLKGNAEKQARRMQEELKALRAQMGKTEQQALDLGPALEQGLADSIASTAQAVGQGKSVAKALLNTLASLAQQVGKMMIQFGTAALGLRNLISNPALAIAAGASLVALGAAAKQAIGSEIDSATGGGGAPGGPGSERTAEGGGEIGAEVDAPGRRRGGPVRAGQLYQTHGLGQREFFRPATDGQIVTAGGMQAAAGESGGGAQRVETSHEVSVEVNDPSLFDLRQQLNELDSDVSELT</sequence>
<feature type="coiled-coil region" evidence="1">
    <location>
        <begin position="393"/>
        <end position="420"/>
    </location>
</feature>
<feature type="compositionally biased region" description="Low complexity" evidence="2">
    <location>
        <begin position="43"/>
        <end position="86"/>
    </location>
</feature>
<keyword evidence="3" id="KW-0614">Plasmid</keyword>
<accession>D5H474</accession>
<reference evidence="4" key="2">
    <citation type="submission" date="2010-04" db="EMBL/GenBank/DDBJ databases">
        <title>Genome sequence of Salinibacter ruber M8.</title>
        <authorList>
            <consortium name="Genoscope"/>
        </authorList>
    </citation>
    <scope>NUCLEOTIDE SEQUENCE [LARGE SCALE GENOMIC DNA]</scope>
    <source>
        <strain evidence="4">M8</strain>
        <plasmid evidence="4">pSR11</plasmid>
    </source>
</reference>
<feature type="region of interest" description="Disordered" evidence="2">
    <location>
        <begin position="23"/>
        <end position="86"/>
    </location>
</feature>
<dbReference type="Proteomes" id="UP000000933">
    <property type="component" value="Plasmid pSR11"/>
</dbReference>
<evidence type="ECO:0000313" key="3">
    <source>
        <dbReference type="EMBL" id="CBH22714.1"/>
    </source>
</evidence>
<feature type="compositionally biased region" description="Gly residues" evidence="2">
    <location>
        <begin position="514"/>
        <end position="535"/>
    </location>
</feature>
<evidence type="ECO:0000256" key="1">
    <source>
        <dbReference type="SAM" id="Coils"/>
    </source>
</evidence>
<name>D5H474_SALRM</name>